<keyword evidence="3" id="KW-1185">Reference proteome</keyword>
<evidence type="ECO:0000256" key="1">
    <source>
        <dbReference type="SAM" id="Phobius"/>
    </source>
</evidence>
<comment type="caution">
    <text evidence="2">The sequence shown here is derived from an EMBL/GenBank/DDBJ whole genome shotgun (WGS) entry which is preliminary data.</text>
</comment>
<accession>A0A8J2Q812</accession>
<evidence type="ECO:0000313" key="3">
    <source>
        <dbReference type="Proteomes" id="UP000746747"/>
    </source>
</evidence>
<evidence type="ECO:0000313" key="2">
    <source>
        <dbReference type="EMBL" id="CAG9529780.1"/>
    </source>
</evidence>
<feature type="transmembrane region" description="Helical" evidence="1">
    <location>
        <begin position="68"/>
        <end position="94"/>
    </location>
</feature>
<dbReference type="AlphaFoldDB" id="A0A8J2Q812"/>
<keyword evidence="1" id="KW-0812">Transmembrane</keyword>
<protein>
    <submittedName>
        <fullName evidence="2">Uncharacterized protein</fullName>
    </submittedName>
</protein>
<keyword evidence="1" id="KW-0472">Membrane</keyword>
<gene>
    <name evidence="2" type="ORF">CJOHNSTONI_LOCUS334</name>
</gene>
<dbReference type="EMBL" id="CAKAEH010000089">
    <property type="protein sequence ID" value="CAG9529780.1"/>
    <property type="molecule type" value="Genomic_DNA"/>
</dbReference>
<name>A0A8J2Q812_9BILA</name>
<dbReference type="Proteomes" id="UP000746747">
    <property type="component" value="Unassembled WGS sequence"/>
</dbReference>
<proteinExistence type="predicted"/>
<keyword evidence="1" id="KW-1133">Transmembrane helix</keyword>
<dbReference type="OrthoDB" id="5858205at2759"/>
<organism evidence="2 3">
    <name type="scientific">Cercopithifilaria johnstoni</name>
    <dbReference type="NCBI Taxonomy" id="2874296"/>
    <lineage>
        <taxon>Eukaryota</taxon>
        <taxon>Metazoa</taxon>
        <taxon>Ecdysozoa</taxon>
        <taxon>Nematoda</taxon>
        <taxon>Chromadorea</taxon>
        <taxon>Rhabditida</taxon>
        <taxon>Spirurina</taxon>
        <taxon>Spiruromorpha</taxon>
        <taxon>Filarioidea</taxon>
        <taxon>Onchocercidae</taxon>
        <taxon>Cercopithifilaria</taxon>
    </lineage>
</organism>
<reference evidence="2" key="1">
    <citation type="submission" date="2021-09" db="EMBL/GenBank/DDBJ databases">
        <authorList>
            <consortium name="Pathogen Informatics"/>
        </authorList>
    </citation>
    <scope>NUCLEOTIDE SEQUENCE</scope>
</reference>
<sequence length="95" mass="10302">MGDKYEVLNAHQNDATAAIPHASLSGSPAADVTPLLDPEAELLKSTTDLCTKKFESEKEQVKGMPRKLMIMIYVGAMILSIISFNIGITIGYYAL</sequence>